<protein>
    <submittedName>
        <fullName evidence="1">Uncharacterized protein</fullName>
    </submittedName>
</protein>
<name>A0ACC2RC86_9NEOP</name>
<accession>A0ACC2RC86</accession>
<comment type="caution">
    <text evidence="1">The sequence shown here is derived from an EMBL/GenBank/DDBJ whole genome shotgun (WGS) entry which is preliminary data.</text>
</comment>
<dbReference type="Proteomes" id="UP001231649">
    <property type="component" value="Chromosome 1"/>
</dbReference>
<evidence type="ECO:0000313" key="1">
    <source>
        <dbReference type="EMBL" id="KAJ8737758.1"/>
    </source>
</evidence>
<proteinExistence type="predicted"/>
<evidence type="ECO:0000313" key="2">
    <source>
        <dbReference type="Proteomes" id="UP001231649"/>
    </source>
</evidence>
<dbReference type="EMBL" id="CM056777">
    <property type="protein sequence ID" value="KAJ8737758.1"/>
    <property type="molecule type" value="Genomic_DNA"/>
</dbReference>
<reference evidence="1" key="1">
    <citation type="submission" date="2023-03" db="EMBL/GenBank/DDBJ databases">
        <title>Chromosome-level genomes of two armyworms, Mythimna separata and Mythimna loreyi, provide insights into the biosynthesis and reception of sex pheromones.</title>
        <authorList>
            <person name="Zhao H."/>
        </authorList>
    </citation>
    <scope>NUCLEOTIDE SEQUENCE</scope>
    <source>
        <strain evidence="1">BeijingLab</strain>
    </source>
</reference>
<gene>
    <name evidence="1" type="ORF">PYW08_000353</name>
</gene>
<keyword evidence="2" id="KW-1185">Reference proteome</keyword>
<sequence>MFVGYVFFGFFTLFAFFFLEVVSQESDNGNKKNGTNGTEPNETEETGVRFTTRAISTTTIKTEDLKSLDMGYYCKFQAATRVCNKKKVSNKFFFDIKLRECVNFEYGHCNHSYNMFDTKHTCMEACRDEVNTRIPDDALFNVFCRFQPDFGDCNQYIPMFYYDITDGKCKGFAYSGCGGNHNRFPNAIKCIDVCGLLFMNNF</sequence>
<organism evidence="1 2">
    <name type="scientific">Mythimna loreyi</name>
    <dbReference type="NCBI Taxonomy" id="667449"/>
    <lineage>
        <taxon>Eukaryota</taxon>
        <taxon>Metazoa</taxon>
        <taxon>Ecdysozoa</taxon>
        <taxon>Arthropoda</taxon>
        <taxon>Hexapoda</taxon>
        <taxon>Insecta</taxon>
        <taxon>Pterygota</taxon>
        <taxon>Neoptera</taxon>
        <taxon>Endopterygota</taxon>
        <taxon>Lepidoptera</taxon>
        <taxon>Glossata</taxon>
        <taxon>Ditrysia</taxon>
        <taxon>Noctuoidea</taxon>
        <taxon>Noctuidae</taxon>
        <taxon>Noctuinae</taxon>
        <taxon>Hadenini</taxon>
        <taxon>Mythimna</taxon>
    </lineage>
</organism>